<gene>
    <name evidence="1" type="ordered locus">Psta_3415</name>
</gene>
<dbReference type="STRING" id="530564.Psta_3415"/>
<dbReference type="EMBL" id="CP001848">
    <property type="protein sequence ID" value="ADB18079.1"/>
    <property type="molecule type" value="Genomic_DNA"/>
</dbReference>
<dbReference type="OrthoDB" id="288620at2"/>
<dbReference type="Pfam" id="PF11211">
    <property type="entry name" value="DUF2997"/>
    <property type="match status" value="1"/>
</dbReference>
<dbReference type="InterPro" id="IPR021375">
    <property type="entry name" value="DUF2997"/>
</dbReference>
<reference evidence="1 2" key="1">
    <citation type="journal article" date="2009" name="Stand. Genomic Sci.">
        <title>Complete genome sequence of Pirellula staleyi type strain (ATCC 27377).</title>
        <authorList>
            <person name="Clum A."/>
            <person name="Tindall B.J."/>
            <person name="Sikorski J."/>
            <person name="Ivanova N."/>
            <person name="Mavrommatis K."/>
            <person name="Lucas S."/>
            <person name="Glavina del Rio T."/>
            <person name="Nolan M."/>
            <person name="Chen F."/>
            <person name="Tice H."/>
            <person name="Pitluck S."/>
            <person name="Cheng J.F."/>
            <person name="Chertkov O."/>
            <person name="Brettin T."/>
            <person name="Han C."/>
            <person name="Detter J.C."/>
            <person name="Kuske C."/>
            <person name="Bruce D."/>
            <person name="Goodwin L."/>
            <person name="Ovchinikova G."/>
            <person name="Pati A."/>
            <person name="Mikhailova N."/>
            <person name="Chen A."/>
            <person name="Palaniappan K."/>
            <person name="Land M."/>
            <person name="Hauser L."/>
            <person name="Chang Y.J."/>
            <person name="Jeffries C.D."/>
            <person name="Chain P."/>
            <person name="Rohde M."/>
            <person name="Goker M."/>
            <person name="Bristow J."/>
            <person name="Eisen J.A."/>
            <person name="Markowitz V."/>
            <person name="Hugenholtz P."/>
            <person name="Kyrpides N.C."/>
            <person name="Klenk H.P."/>
            <person name="Lapidus A."/>
        </authorList>
    </citation>
    <scope>NUCLEOTIDE SEQUENCE [LARGE SCALE GENOMIC DNA]</scope>
    <source>
        <strain evidence="2">ATCC 27377 / DSM 6068 / ICPB 4128</strain>
    </source>
</reference>
<dbReference type="AlphaFoldDB" id="D2QY02"/>
<protein>
    <recommendedName>
        <fullName evidence="3">DUF2997 domain-containing protein</fullName>
    </recommendedName>
</protein>
<sequence length="65" mass="6872">MSQIIEVIISTSGQLSIHTKGIGGQECKSASAYLEQALGAVTSEKLTSEFYTPSTQQQSHEGRAG</sequence>
<evidence type="ECO:0000313" key="1">
    <source>
        <dbReference type="EMBL" id="ADB18079.1"/>
    </source>
</evidence>
<proteinExistence type="predicted"/>
<dbReference type="HOGENOM" id="CLU_205940_0_0_0"/>
<evidence type="ECO:0000313" key="2">
    <source>
        <dbReference type="Proteomes" id="UP000001887"/>
    </source>
</evidence>
<dbReference type="KEGG" id="psl:Psta_3415"/>
<evidence type="ECO:0008006" key="3">
    <source>
        <dbReference type="Google" id="ProtNLM"/>
    </source>
</evidence>
<dbReference type="Proteomes" id="UP000001887">
    <property type="component" value="Chromosome"/>
</dbReference>
<name>D2QY02_PIRSD</name>
<organism evidence="1 2">
    <name type="scientific">Pirellula staleyi (strain ATCC 27377 / DSM 6068 / ICPB 4128)</name>
    <name type="common">Pirella staleyi</name>
    <dbReference type="NCBI Taxonomy" id="530564"/>
    <lineage>
        <taxon>Bacteria</taxon>
        <taxon>Pseudomonadati</taxon>
        <taxon>Planctomycetota</taxon>
        <taxon>Planctomycetia</taxon>
        <taxon>Pirellulales</taxon>
        <taxon>Pirellulaceae</taxon>
        <taxon>Pirellula</taxon>
    </lineage>
</organism>
<keyword evidence="2" id="KW-1185">Reference proteome</keyword>
<accession>D2QY02</accession>